<protein>
    <submittedName>
        <fullName evidence="1">Uncharacterized protein</fullName>
    </submittedName>
</protein>
<dbReference type="InterPro" id="IPR013320">
    <property type="entry name" value="ConA-like_dom_sf"/>
</dbReference>
<evidence type="ECO:0000313" key="2">
    <source>
        <dbReference type="Proteomes" id="UP000593567"/>
    </source>
</evidence>
<dbReference type="OrthoDB" id="5969713at2759"/>
<proteinExistence type="predicted"/>
<accession>A0A7J7KN92</accession>
<dbReference type="EMBL" id="VXIV02000228">
    <property type="protein sequence ID" value="KAF6039636.1"/>
    <property type="molecule type" value="Genomic_DNA"/>
</dbReference>
<dbReference type="PANTHER" id="PTHR47635">
    <property type="entry name" value="CUB DOMAIN-CONTAINING PROTEIN"/>
    <property type="match status" value="1"/>
</dbReference>
<name>A0A7J7KN92_BUGNE</name>
<reference evidence="1" key="1">
    <citation type="submission" date="2020-06" db="EMBL/GenBank/DDBJ databases">
        <title>Draft genome of Bugula neritina, a colonial animal packing powerful symbionts and potential medicines.</title>
        <authorList>
            <person name="Rayko M."/>
        </authorList>
    </citation>
    <scope>NUCLEOTIDE SEQUENCE [LARGE SCALE GENOMIC DNA]</scope>
    <source>
        <strain evidence="1">Kwan_BN1</strain>
    </source>
</reference>
<dbReference type="PANTHER" id="PTHR47635:SF2">
    <property type="entry name" value="LAMG-LIKE JELLYROLL FOLD DOMAIN-CONTAINING PROTEIN"/>
    <property type="match status" value="1"/>
</dbReference>
<dbReference type="SUPFAM" id="SSF49899">
    <property type="entry name" value="Concanavalin A-like lectins/glucanases"/>
    <property type="match status" value="2"/>
</dbReference>
<keyword evidence="2" id="KW-1185">Reference proteome</keyword>
<comment type="caution">
    <text evidence="1">The sequence shown here is derived from an EMBL/GenBank/DDBJ whole genome shotgun (WGS) entry which is preliminary data.</text>
</comment>
<organism evidence="1 2">
    <name type="scientific">Bugula neritina</name>
    <name type="common">Brown bryozoan</name>
    <name type="synonym">Sertularia neritina</name>
    <dbReference type="NCBI Taxonomy" id="10212"/>
    <lineage>
        <taxon>Eukaryota</taxon>
        <taxon>Metazoa</taxon>
        <taxon>Spiralia</taxon>
        <taxon>Lophotrochozoa</taxon>
        <taxon>Bryozoa</taxon>
        <taxon>Gymnolaemata</taxon>
        <taxon>Cheilostomatida</taxon>
        <taxon>Flustrina</taxon>
        <taxon>Buguloidea</taxon>
        <taxon>Bugulidae</taxon>
        <taxon>Bugula</taxon>
    </lineage>
</organism>
<dbReference type="Proteomes" id="UP000593567">
    <property type="component" value="Unassembled WGS sequence"/>
</dbReference>
<dbReference type="AlphaFoldDB" id="A0A7J7KN92"/>
<sequence length="458" mass="51319">MIGMESSYIEIDNSDGVVGPLNSFTFAMWVYPTNRDINTFALFQYEHGAEATGAQEWALHIWLRTFGLFIHSEYFNTSPADYGTVVPCQWNWVALSIDFYTDIVNIIVNKEKIVVGSSETGHVAETQFSTRLADHIRIGKAFVPTETRFAAARVSCVQLYDVPMSFAEMEELSTKCEKLEMELNGVTDNLVLMLPLNQQSGCYSTVPINRKHHLNTSRCIFSDYGPRRKPYEAVTMNLTEADHVTIKSLKEDVTSLVLDTNSSFTLMFYIKLDTENKVDARLGFIQSDGMITQTWVLLSTNGTLIFNSGETSSTEVDKAYNQTEVEWIHLAISCDSPSGRCHIFRNCSLIGELFGREWFVSSQLYVDGIPANDAVAATIELSCLQLYSRGLSHGEIISSKDRCTFRGDAKTPPFPAGFWPLDKTHKVRELTGKSKPMETYDGIEFVDDDPFGTSQGAV</sequence>
<evidence type="ECO:0000313" key="1">
    <source>
        <dbReference type="EMBL" id="KAF6039636.1"/>
    </source>
</evidence>
<dbReference type="Pfam" id="PF13385">
    <property type="entry name" value="Laminin_G_3"/>
    <property type="match status" value="1"/>
</dbReference>
<gene>
    <name evidence="1" type="ORF">EB796_002054</name>
</gene>
<dbReference type="Gene3D" id="2.60.120.200">
    <property type="match status" value="2"/>
</dbReference>